<dbReference type="EMBL" id="FNQJ01000048">
    <property type="protein sequence ID" value="SEA92108.1"/>
    <property type="molecule type" value="Genomic_DNA"/>
</dbReference>
<dbReference type="InterPro" id="IPR050204">
    <property type="entry name" value="AraC_XylS_family_regulators"/>
</dbReference>
<dbReference type="GO" id="GO:0003700">
    <property type="term" value="F:DNA-binding transcription factor activity"/>
    <property type="evidence" value="ECO:0007669"/>
    <property type="project" value="InterPro"/>
</dbReference>
<keyword evidence="1" id="KW-0805">Transcription regulation</keyword>
<reference evidence="6" key="1">
    <citation type="submission" date="2016-10" db="EMBL/GenBank/DDBJ databases">
        <authorList>
            <person name="Varghese N."/>
            <person name="Submissions S."/>
        </authorList>
    </citation>
    <scope>NUCLEOTIDE SEQUENCE [LARGE SCALE GENOMIC DNA]</scope>
    <source>
        <strain evidence="6">DSM 25157</strain>
    </source>
</reference>
<keyword evidence="2" id="KW-0238">DNA-binding</keyword>
<dbReference type="AlphaFoldDB" id="A0A1H4F5M3"/>
<evidence type="ECO:0000259" key="4">
    <source>
        <dbReference type="PROSITE" id="PS01124"/>
    </source>
</evidence>
<evidence type="ECO:0000313" key="6">
    <source>
        <dbReference type="Proteomes" id="UP000199002"/>
    </source>
</evidence>
<feature type="domain" description="HTH araC/xylS-type" evidence="4">
    <location>
        <begin position="167"/>
        <end position="254"/>
    </location>
</feature>
<dbReference type="Proteomes" id="UP000199002">
    <property type="component" value="Unassembled WGS sequence"/>
</dbReference>
<evidence type="ECO:0000256" key="1">
    <source>
        <dbReference type="ARBA" id="ARBA00023015"/>
    </source>
</evidence>
<dbReference type="STRING" id="592050.SAMN05421875_1487"/>
<dbReference type="InterPro" id="IPR009057">
    <property type="entry name" value="Homeodomain-like_sf"/>
</dbReference>
<dbReference type="Pfam" id="PF12852">
    <property type="entry name" value="Cupin_6"/>
    <property type="match status" value="1"/>
</dbReference>
<protein>
    <submittedName>
        <fullName evidence="5">Helix-turn-helix domain-containing protein</fullName>
    </submittedName>
</protein>
<dbReference type="RefSeq" id="WP_084601294.1">
    <property type="nucleotide sequence ID" value="NZ_FNQJ01000048.1"/>
</dbReference>
<evidence type="ECO:0000256" key="2">
    <source>
        <dbReference type="ARBA" id="ARBA00023125"/>
    </source>
</evidence>
<dbReference type="InterPro" id="IPR032783">
    <property type="entry name" value="AraC_lig"/>
</dbReference>
<dbReference type="GO" id="GO:0043565">
    <property type="term" value="F:sequence-specific DNA binding"/>
    <property type="evidence" value="ECO:0007669"/>
    <property type="project" value="InterPro"/>
</dbReference>
<dbReference type="Pfam" id="PF12833">
    <property type="entry name" value="HTH_18"/>
    <property type="match status" value="1"/>
</dbReference>
<dbReference type="SMART" id="SM00342">
    <property type="entry name" value="HTH_ARAC"/>
    <property type="match status" value="1"/>
</dbReference>
<dbReference type="Gene3D" id="1.10.10.60">
    <property type="entry name" value="Homeodomain-like"/>
    <property type="match status" value="1"/>
</dbReference>
<dbReference type="GeneID" id="34231489"/>
<keyword evidence="6" id="KW-1185">Reference proteome</keyword>
<dbReference type="PROSITE" id="PS01124">
    <property type="entry name" value="HTH_ARAC_FAMILY_2"/>
    <property type="match status" value="1"/>
</dbReference>
<gene>
    <name evidence="5" type="ORF">SAMN05421875_1487</name>
</gene>
<organism evidence="5 6">
    <name type="scientific">Acidovorax soli</name>
    <dbReference type="NCBI Taxonomy" id="592050"/>
    <lineage>
        <taxon>Bacteria</taxon>
        <taxon>Pseudomonadati</taxon>
        <taxon>Pseudomonadota</taxon>
        <taxon>Betaproteobacteria</taxon>
        <taxon>Burkholderiales</taxon>
        <taxon>Comamonadaceae</taxon>
        <taxon>Acidovorax</taxon>
    </lineage>
</organism>
<name>A0A1H4F5M3_9BURK</name>
<sequence>MDAPRLDRLTALLEGLSPKVTLATKPDGFSLHIIKTGTSDHPTDSFSGIQQDALSLLVCPAASYFENLLQADQQCCMSFDVVFDGPMGPSFLAEQSKPISIVMKDADPSLVQVMMLIANEMQASRCGQPFFMNRAGDILLVSLMRHLTSRPQQSTGLFQALSDPRIAKSLVAMHSKPAHPWTLESLANLAGMSRTSFANYFKEVMQVSPGKYLENLRLAIARQLVDTGIGLKQIATRTGYSSPSTLSRALGRVA</sequence>
<dbReference type="SUPFAM" id="SSF46689">
    <property type="entry name" value="Homeodomain-like"/>
    <property type="match status" value="1"/>
</dbReference>
<keyword evidence="3" id="KW-0804">Transcription</keyword>
<evidence type="ECO:0000313" key="5">
    <source>
        <dbReference type="EMBL" id="SEA92108.1"/>
    </source>
</evidence>
<dbReference type="InterPro" id="IPR018060">
    <property type="entry name" value="HTH_AraC"/>
</dbReference>
<accession>A0A1H4F5M3</accession>
<dbReference type="PANTHER" id="PTHR46796:SF7">
    <property type="entry name" value="ARAC FAMILY TRANSCRIPTIONAL REGULATOR"/>
    <property type="match status" value="1"/>
</dbReference>
<dbReference type="PANTHER" id="PTHR46796">
    <property type="entry name" value="HTH-TYPE TRANSCRIPTIONAL ACTIVATOR RHAS-RELATED"/>
    <property type="match status" value="1"/>
</dbReference>
<proteinExistence type="predicted"/>
<evidence type="ECO:0000256" key="3">
    <source>
        <dbReference type="ARBA" id="ARBA00023163"/>
    </source>
</evidence>